<dbReference type="RefSeq" id="WP_379741581.1">
    <property type="nucleotide sequence ID" value="NZ_JBHSVN010000001.1"/>
</dbReference>
<organism evidence="2 3">
    <name type="scientific">Halopenitus salinus</name>
    <dbReference type="NCBI Taxonomy" id="1198295"/>
    <lineage>
        <taxon>Archaea</taxon>
        <taxon>Methanobacteriati</taxon>
        <taxon>Methanobacteriota</taxon>
        <taxon>Stenosarchaea group</taxon>
        <taxon>Halobacteria</taxon>
        <taxon>Halobacteriales</taxon>
        <taxon>Haloferacaceae</taxon>
        <taxon>Halopenitus</taxon>
    </lineage>
</organism>
<feature type="domain" description="CoA-binding" evidence="1">
    <location>
        <begin position="9"/>
        <end position="108"/>
    </location>
</feature>
<dbReference type="InterPro" id="IPR036291">
    <property type="entry name" value="NAD(P)-bd_dom_sf"/>
</dbReference>
<dbReference type="Proteomes" id="UP001596296">
    <property type="component" value="Unassembled WGS sequence"/>
</dbReference>
<dbReference type="SMART" id="SM00881">
    <property type="entry name" value="CoA_binding"/>
    <property type="match status" value="1"/>
</dbReference>
<reference evidence="2 3" key="1">
    <citation type="journal article" date="2019" name="Int. J. Syst. Evol. Microbiol.">
        <title>The Global Catalogue of Microorganisms (GCM) 10K type strain sequencing project: providing services to taxonomists for standard genome sequencing and annotation.</title>
        <authorList>
            <consortium name="The Broad Institute Genomics Platform"/>
            <consortium name="The Broad Institute Genome Sequencing Center for Infectious Disease"/>
            <person name="Wu L."/>
            <person name="Ma J."/>
        </authorList>
    </citation>
    <scope>NUCLEOTIDE SEQUENCE [LARGE SCALE GENOMIC DNA]</scope>
    <source>
        <strain evidence="2 3">SKJ47</strain>
    </source>
</reference>
<keyword evidence="3" id="KW-1185">Reference proteome</keyword>
<comment type="caution">
    <text evidence="2">The sequence shown here is derived from an EMBL/GenBank/DDBJ whole genome shotgun (WGS) entry which is preliminary data.</text>
</comment>
<protein>
    <submittedName>
        <fullName evidence="2">CoA-binding protein</fullName>
    </submittedName>
</protein>
<dbReference type="Gene3D" id="3.40.50.720">
    <property type="entry name" value="NAD(P)-binding Rossmann-like Domain"/>
    <property type="match status" value="1"/>
</dbReference>
<dbReference type="AlphaFoldDB" id="A0ABD5URJ4"/>
<proteinExistence type="predicted"/>
<evidence type="ECO:0000313" key="2">
    <source>
        <dbReference type="EMBL" id="MFC6892082.1"/>
    </source>
</evidence>
<dbReference type="InterPro" id="IPR003781">
    <property type="entry name" value="CoA-bd"/>
</dbReference>
<dbReference type="SUPFAM" id="SSF51735">
    <property type="entry name" value="NAD(P)-binding Rossmann-fold domains"/>
    <property type="match status" value="1"/>
</dbReference>
<dbReference type="EMBL" id="JBHSXL010000004">
    <property type="protein sequence ID" value="MFC6892082.1"/>
    <property type="molecule type" value="Genomic_DNA"/>
</dbReference>
<accession>A0ABD5URJ4</accession>
<evidence type="ECO:0000313" key="3">
    <source>
        <dbReference type="Proteomes" id="UP001596296"/>
    </source>
</evidence>
<sequence>MSDDVIDGLLDAETIAVVGCSRSPEKAAHRVPKYLQEHGYRIVPINPNAESILGETAYDRLTDVPADVKIDVVDVFRPSEDVPAVVDGVLARRDAAGDVAGLWLQLGIRNDEAAARAEAAGIAVVQDRCMKVEHGRLR</sequence>
<dbReference type="Pfam" id="PF13380">
    <property type="entry name" value="CoA_binding_2"/>
    <property type="match status" value="1"/>
</dbReference>
<evidence type="ECO:0000259" key="1">
    <source>
        <dbReference type="SMART" id="SM00881"/>
    </source>
</evidence>
<gene>
    <name evidence="2" type="ORF">ACFQE9_05565</name>
</gene>
<dbReference type="PANTHER" id="PTHR33303">
    <property type="entry name" value="CYTOPLASMIC PROTEIN-RELATED"/>
    <property type="match status" value="1"/>
</dbReference>
<name>A0ABD5URJ4_9EURY</name>
<dbReference type="PANTHER" id="PTHR33303:SF2">
    <property type="entry name" value="COA-BINDING DOMAIN-CONTAINING PROTEIN"/>
    <property type="match status" value="1"/>
</dbReference>